<dbReference type="InterPro" id="IPR000795">
    <property type="entry name" value="T_Tr_GTP-bd_dom"/>
</dbReference>
<dbReference type="Pfam" id="PF22042">
    <property type="entry name" value="EF-G_D2"/>
    <property type="match status" value="1"/>
</dbReference>
<evidence type="ECO:0000256" key="1">
    <source>
        <dbReference type="ARBA" id="ARBA00022741"/>
    </source>
</evidence>
<dbReference type="PROSITE" id="PS51722">
    <property type="entry name" value="G_TR_2"/>
    <property type="match status" value="1"/>
</dbReference>
<evidence type="ECO:0000313" key="5">
    <source>
        <dbReference type="Proteomes" id="UP000184342"/>
    </source>
</evidence>
<dbReference type="CDD" id="cd01434">
    <property type="entry name" value="EFG_mtEFG1_IV"/>
    <property type="match status" value="1"/>
</dbReference>
<dbReference type="NCBIfam" id="NF009381">
    <property type="entry name" value="PRK12740.1-5"/>
    <property type="match status" value="1"/>
</dbReference>
<dbReference type="RefSeq" id="WP_073993242.1">
    <property type="nucleotide sequence ID" value="NZ_FQYT01000008.1"/>
</dbReference>
<organism evidence="4 5">
    <name type="scientific">Parasporobacterium paucivorans DSM 15970</name>
    <dbReference type="NCBI Taxonomy" id="1122934"/>
    <lineage>
        <taxon>Bacteria</taxon>
        <taxon>Bacillati</taxon>
        <taxon>Bacillota</taxon>
        <taxon>Clostridia</taxon>
        <taxon>Lachnospirales</taxon>
        <taxon>Lachnospiraceae</taxon>
        <taxon>Parasporobacterium</taxon>
    </lineage>
</organism>
<name>A0A1M6ER08_9FIRM</name>
<evidence type="ECO:0000313" key="4">
    <source>
        <dbReference type="EMBL" id="SHI87868.1"/>
    </source>
</evidence>
<keyword evidence="1" id="KW-0547">Nucleotide-binding</keyword>
<dbReference type="InterPro" id="IPR047872">
    <property type="entry name" value="EFG_IV"/>
</dbReference>
<dbReference type="InterPro" id="IPR000640">
    <property type="entry name" value="EFG_V-like"/>
</dbReference>
<sequence length="697" mass="77971">MNVYKTDNIRNVIVMGHGSSGKTSLTEAMAYTTGIVNRLGKVTDGNTISDFDKEEIKRKFSINTSVIPIEFNGIKINILDAPGYFDFVGEMEEAMSVADGAVICVSAKAGVEVGTVKAWEYCERYSIPRIFYISFMDDPNADFMKLVNELKNIFGKKVAPFHLPIIEEGKFVGYVNTVRMAGRKYRPDGSYDECEIPDNEKEDLAPVRDMIMEAVAETSEEYMERFFNGEEFSFEEIVGALRNEIFEGNIVPVQIGSSINNFGARMVLETIERYFPAPDKAKFFRQGINTATKEPFIATCDHDGPLAVFVFKTILDPFIGAFSLVKISSGILKSDDTVYNAERDAMEKISKLYVLRGKTTTEIKELHGGDIGAIPKLSVTRTGDTLSKKEFPIILNKPKMSVPYTSVAYTSKVKGEEDKIAQAISKMTIEDLTLKQVNDEENRQMLLYGVGDQHLEIVASKIKDNYKVDIEIMHPRVAFRETIRKKVETEGKHKKQSGGHGQYGHVKMSFEPSNNLDKPYEFEEKIFGGSVPKNYFPAVEKGIQECVQKGPLAGYPVVGIKGVLLDGSYHPVDSSEMAFKMATIHAFKKGFMEASPVLLEPIALLKVTIPDRFTGDIMGDLNKKRGRVMGMNPTDNGKQVIEAEIPMSELFGYSTNLRSMTGGYGNYEYAFVRYEQAPPEVQQHEIARHEAEHGREV</sequence>
<dbReference type="InterPro" id="IPR035647">
    <property type="entry name" value="EFG_III/V"/>
</dbReference>
<keyword evidence="4" id="KW-0648">Protein biosynthesis</keyword>
<dbReference type="SUPFAM" id="SSF54980">
    <property type="entry name" value="EF-G C-terminal domain-like"/>
    <property type="match status" value="2"/>
</dbReference>
<feature type="domain" description="Tr-type G" evidence="3">
    <location>
        <begin position="7"/>
        <end position="279"/>
    </location>
</feature>
<dbReference type="Gene3D" id="3.30.230.10">
    <property type="match status" value="1"/>
</dbReference>
<keyword evidence="2" id="KW-0342">GTP-binding</keyword>
<evidence type="ECO:0000259" key="3">
    <source>
        <dbReference type="PROSITE" id="PS51722"/>
    </source>
</evidence>
<dbReference type="GO" id="GO:0003746">
    <property type="term" value="F:translation elongation factor activity"/>
    <property type="evidence" value="ECO:0007669"/>
    <property type="project" value="UniProtKB-KW"/>
</dbReference>
<dbReference type="OrthoDB" id="9804431at2"/>
<dbReference type="Gene3D" id="3.30.70.240">
    <property type="match status" value="1"/>
</dbReference>
<dbReference type="InterPro" id="IPR053905">
    <property type="entry name" value="EF-G-like_DII"/>
</dbReference>
<dbReference type="AlphaFoldDB" id="A0A1M6ER08"/>
<dbReference type="SUPFAM" id="SSF54211">
    <property type="entry name" value="Ribosomal protein S5 domain 2-like"/>
    <property type="match status" value="1"/>
</dbReference>
<dbReference type="InterPro" id="IPR035649">
    <property type="entry name" value="EFG_V"/>
</dbReference>
<dbReference type="InterPro" id="IPR005517">
    <property type="entry name" value="Transl_elong_EFG/EF2_IV"/>
</dbReference>
<dbReference type="InterPro" id="IPR005225">
    <property type="entry name" value="Small_GTP-bd"/>
</dbReference>
<dbReference type="InterPro" id="IPR014721">
    <property type="entry name" value="Ribsml_uS5_D2-typ_fold_subgr"/>
</dbReference>
<dbReference type="SUPFAM" id="SSF52540">
    <property type="entry name" value="P-loop containing nucleoside triphosphate hydrolases"/>
    <property type="match status" value="1"/>
</dbReference>
<dbReference type="GO" id="GO:0032790">
    <property type="term" value="P:ribosome disassembly"/>
    <property type="evidence" value="ECO:0007669"/>
    <property type="project" value="TreeGrafter"/>
</dbReference>
<dbReference type="InterPro" id="IPR009000">
    <property type="entry name" value="Transl_B-barrel_sf"/>
</dbReference>
<accession>A0A1M6ER08</accession>
<proteinExistence type="predicted"/>
<dbReference type="InterPro" id="IPR027417">
    <property type="entry name" value="P-loop_NTPase"/>
</dbReference>
<dbReference type="CDD" id="cd04170">
    <property type="entry name" value="EF-G_bact"/>
    <property type="match status" value="1"/>
</dbReference>
<dbReference type="PANTHER" id="PTHR43261:SF6">
    <property type="entry name" value="ELONGATION FACTOR G-LIKE PROTEIN"/>
    <property type="match status" value="1"/>
</dbReference>
<dbReference type="SMART" id="SM00838">
    <property type="entry name" value="EFG_C"/>
    <property type="match status" value="1"/>
</dbReference>
<dbReference type="SUPFAM" id="SSF50447">
    <property type="entry name" value="Translation proteins"/>
    <property type="match status" value="1"/>
</dbReference>
<dbReference type="NCBIfam" id="TIGR00231">
    <property type="entry name" value="small_GTP"/>
    <property type="match status" value="1"/>
</dbReference>
<dbReference type="Pfam" id="PF00679">
    <property type="entry name" value="EFG_C"/>
    <property type="match status" value="1"/>
</dbReference>
<gene>
    <name evidence="4" type="ORF">SAMN02745691_00979</name>
</gene>
<dbReference type="STRING" id="1122934.SAMN02745691_00979"/>
<reference evidence="4 5" key="1">
    <citation type="submission" date="2016-11" db="EMBL/GenBank/DDBJ databases">
        <authorList>
            <person name="Jaros S."/>
            <person name="Januszkiewicz K."/>
            <person name="Wedrychowicz H."/>
        </authorList>
    </citation>
    <scope>NUCLEOTIDE SEQUENCE [LARGE SCALE GENOMIC DNA]</scope>
    <source>
        <strain evidence="4 5">DSM 15970</strain>
    </source>
</reference>
<dbReference type="InterPro" id="IPR041095">
    <property type="entry name" value="EFG_II"/>
</dbReference>
<dbReference type="Gene3D" id="3.40.50.300">
    <property type="entry name" value="P-loop containing nucleotide triphosphate hydrolases"/>
    <property type="match status" value="1"/>
</dbReference>
<dbReference type="SMART" id="SM00889">
    <property type="entry name" value="EFG_IV"/>
    <property type="match status" value="1"/>
</dbReference>
<dbReference type="FunFam" id="3.30.230.10:FF:000003">
    <property type="entry name" value="Elongation factor G"/>
    <property type="match status" value="1"/>
</dbReference>
<keyword evidence="4" id="KW-0251">Elongation factor</keyword>
<dbReference type="Gene3D" id="2.40.30.10">
    <property type="entry name" value="Translation factors"/>
    <property type="match status" value="1"/>
</dbReference>
<dbReference type="EMBL" id="FQYT01000008">
    <property type="protein sequence ID" value="SHI87868.1"/>
    <property type="molecule type" value="Genomic_DNA"/>
</dbReference>
<dbReference type="Proteomes" id="UP000184342">
    <property type="component" value="Unassembled WGS sequence"/>
</dbReference>
<dbReference type="GO" id="GO:0003924">
    <property type="term" value="F:GTPase activity"/>
    <property type="evidence" value="ECO:0007669"/>
    <property type="project" value="InterPro"/>
</dbReference>
<evidence type="ECO:0000256" key="2">
    <source>
        <dbReference type="ARBA" id="ARBA00023134"/>
    </source>
</evidence>
<dbReference type="InterPro" id="IPR020568">
    <property type="entry name" value="Ribosomal_Su5_D2-typ_SF"/>
</dbReference>
<dbReference type="CDD" id="cd03713">
    <property type="entry name" value="EFG_mtEFG_C"/>
    <property type="match status" value="1"/>
</dbReference>
<protein>
    <submittedName>
        <fullName evidence="4">Elongation factor G</fullName>
    </submittedName>
</protein>
<dbReference type="Pfam" id="PF03764">
    <property type="entry name" value="EFG_IV"/>
    <property type="match status" value="1"/>
</dbReference>
<dbReference type="GO" id="GO:0005525">
    <property type="term" value="F:GTP binding"/>
    <property type="evidence" value="ECO:0007669"/>
    <property type="project" value="UniProtKB-KW"/>
</dbReference>
<keyword evidence="5" id="KW-1185">Reference proteome</keyword>
<dbReference type="PANTHER" id="PTHR43261">
    <property type="entry name" value="TRANSLATION ELONGATION FACTOR G-RELATED"/>
    <property type="match status" value="1"/>
</dbReference>
<dbReference type="Pfam" id="PF00009">
    <property type="entry name" value="GTP_EFTU"/>
    <property type="match status" value="1"/>
</dbReference>
<dbReference type="Gene3D" id="3.30.70.870">
    <property type="entry name" value="Elongation Factor G (Translational Gtpase), domain 3"/>
    <property type="match status" value="1"/>
</dbReference>
<dbReference type="Pfam" id="PF14492">
    <property type="entry name" value="EFG_III"/>
    <property type="match status" value="1"/>
</dbReference>
<dbReference type="FunFam" id="3.30.70.240:FF:000001">
    <property type="entry name" value="Elongation factor G"/>
    <property type="match status" value="1"/>
</dbReference>